<organism evidence="3 4">
    <name type="scientific">Aspergillus oryzae</name>
    <name type="common">Yellow koji mold</name>
    <dbReference type="NCBI Taxonomy" id="5062"/>
    <lineage>
        <taxon>Eukaryota</taxon>
        <taxon>Fungi</taxon>
        <taxon>Dikarya</taxon>
        <taxon>Ascomycota</taxon>
        <taxon>Pezizomycotina</taxon>
        <taxon>Eurotiomycetes</taxon>
        <taxon>Eurotiomycetidae</taxon>
        <taxon>Eurotiales</taxon>
        <taxon>Aspergillaceae</taxon>
        <taxon>Aspergillus</taxon>
        <taxon>Aspergillus subgen. Circumdati</taxon>
    </lineage>
</organism>
<evidence type="ECO:0000256" key="1">
    <source>
        <dbReference type="SAM" id="MobiDB-lite"/>
    </source>
</evidence>
<feature type="region of interest" description="Disordered" evidence="1">
    <location>
        <begin position="82"/>
        <end position="110"/>
    </location>
</feature>
<protein>
    <submittedName>
        <fullName evidence="3">Unnamed protein product</fullName>
    </submittedName>
</protein>
<dbReference type="Proteomes" id="UP001165205">
    <property type="component" value="Unassembled WGS sequence"/>
</dbReference>
<evidence type="ECO:0000313" key="3">
    <source>
        <dbReference type="EMBL" id="GMG29592.1"/>
    </source>
</evidence>
<reference evidence="3" key="1">
    <citation type="submission" date="2023-04" db="EMBL/GenBank/DDBJ databases">
        <title>Aspergillus oryzae NBRC 4228.</title>
        <authorList>
            <person name="Ichikawa N."/>
            <person name="Sato H."/>
            <person name="Tonouchi N."/>
        </authorList>
    </citation>
    <scope>NUCLEOTIDE SEQUENCE</scope>
    <source>
        <strain evidence="3">NBRC 4228</strain>
    </source>
</reference>
<feature type="transmembrane region" description="Helical" evidence="2">
    <location>
        <begin position="30"/>
        <end position="52"/>
    </location>
</feature>
<dbReference type="AlphaFoldDB" id="A0AAN5BX24"/>
<feature type="transmembrane region" description="Helical" evidence="2">
    <location>
        <begin position="136"/>
        <end position="154"/>
    </location>
</feature>
<feature type="transmembrane region" description="Helical" evidence="2">
    <location>
        <begin position="166"/>
        <end position="190"/>
    </location>
</feature>
<keyword evidence="2" id="KW-0812">Transmembrane</keyword>
<comment type="caution">
    <text evidence="3">The sequence shown here is derived from an EMBL/GenBank/DDBJ whole genome shotgun (WGS) entry which is preliminary data.</text>
</comment>
<keyword evidence="2" id="KW-0472">Membrane</keyword>
<proteinExistence type="predicted"/>
<keyword evidence="2" id="KW-1133">Transmembrane helix</keyword>
<evidence type="ECO:0000313" key="4">
    <source>
        <dbReference type="Proteomes" id="UP001165205"/>
    </source>
</evidence>
<dbReference type="EMBL" id="BSYA01000059">
    <property type="protein sequence ID" value="GMG29592.1"/>
    <property type="molecule type" value="Genomic_DNA"/>
</dbReference>
<sequence>MNTLTEHAGHAAFFGFAAELKDPRDFPKALCLLQSIDISLYIIAAVVIYRYAGVDVASPALGSASPVVSKVAYGIALPTVSHSSSKPNKMTNKSRSSSLVSSTATSPSNTSISVSSVVLTACISVTGSPSAPGSTALFASWFTFGLSGMFWLHMNKGLWFSSPKKILLTFVNLMAIVVAATLVSLLSILFNPVPYLDRSSEATCRDFIQVMEEHRNQLHDVRKGTKQIYGALLEQNMKEKRPPATRITRTEIKSESRARVNGPRPIRCSLLETFTAIDRVQPNYSGNLHVVFVT</sequence>
<feature type="compositionally biased region" description="Low complexity" evidence="1">
    <location>
        <begin position="91"/>
        <end position="110"/>
    </location>
</feature>
<evidence type="ECO:0000256" key="2">
    <source>
        <dbReference type="SAM" id="Phobius"/>
    </source>
</evidence>
<name>A0AAN5BX24_ASPOZ</name>
<accession>A0AAN5BX24</accession>
<gene>
    <name evidence="3" type="ORF">Aory04_000583400</name>
</gene>